<reference evidence="1" key="1">
    <citation type="journal article" date="2012" name="Nature">
        <title>The tomato genome sequence provides insights into fleshy fruit evolution.</title>
        <authorList>
            <consortium name="Tomato Genome Consortium"/>
        </authorList>
    </citation>
    <scope>NUCLEOTIDE SEQUENCE [LARGE SCALE GENOMIC DNA]</scope>
    <source>
        <strain evidence="1">cv. Heinz 1706</strain>
    </source>
</reference>
<dbReference type="Gramene" id="Solyc03g097770.2.1">
    <property type="protein sequence ID" value="Solyc03g097770.2.1"/>
    <property type="gene ID" value="Solyc03g097770.2"/>
</dbReference>
<sequence length="159" mass="18591">MKFIQGGSERSRQRRMQERCGGCICTLYPTVNARGAVDARGERGHWYSLHHLVVLHYLVRTSHVMVNKMIFLIRRHTEAHFLKKHFRDINMCNSICFCRVALTKVCHCVLMCSSSFYLRVPRQHFYMAMWMCPAIVSFKQGIFGKLTVNLRIHITIVNS</sequence>
<evidence type="ECO:0000313" key="2">
    <source>
        <dbReference type="Proteomes" id="UP000004994"/>
    </source>
</evidence>
<dbReference type="HOGENOM" id="CLU_1663743_0_0_1"/>
<dbReference type="PaxDb" id="4081-Solyc03g097770.2.1"/>
<dbReference type="EnsemblPlants" id="Solyc03g097770.2.1">
    <property type="protein sequence ID" value="Solyc03g097770.2.1"/>
    <property type="gene ID" value="Solyc03g097770.2"/>
</dbReference>
<accession>K4BJJ4</accession>
<protein>
    <submittedName>
        <fullName evidence="1">Uncharacterized protein</fullName>
    </submittedName>
</protein>
<name>K4BJJ4_SOLLC</name>
<keyword evidence="2" id="KW-1185">Reference proteome</keyword>
<evidence type="ECO:0000313" key="1">
    <source>
        <dbReference type="EnsemblPlants" id="Solyc03g097770.2.1"/>
    </source>
</evidence>
<dbReference type="InParanoid" id="K4BJJ4"/>
<reference evidence="1" key="2">
    <citation type="submission" date="2015-06" db="UniProtKB">
        <authorList>
            <consortium name="EnsemblPlants"/>
        </authorList>
    </citation>
    <scope>IDENTIFICATION</scope>
    <source>
        <strain evidence="1">cv. Heinz 1706</strain>
    </source>
</reference>
<dbReference type="AlphaFoldDB" id="K4BJJ4"/>
<dbReference type="Proteomes" id="UP000004994">
    <property type="component" value="Chromosome 3"/>
</dbReference>
<organism evidence="1">
    <name type="scientific">Solanum lycopersicum</name>
    <name type="common">Tomato</name>
    <name type="synonym">Lycopersicon esculentum</name>
    <dbReference type="NCBI Taxonomy" id="4081"/>
    <lineage>
        <taxon>Eukaryota</taxon>
        <taxon>Viridiplantae</taxon>
        <taxon>Streptophyta</taxon>
        <taxon>Embryophyta</taxon>
        <taxon>Tracheophyta</taxon>
        <taxon>Spermatophyta</taxon>
        <taxon>Magnoliopsida</taxon>
        <taxon>eudicotyledons</taxon>
        <taxon>Gunneridae</taxon>
        <taxon>Pentapetalae</taxon>
        <taxon>asterids</taxon>
        <taxon>lamiids</taxon>
        <taxon>Solanales</taxon>
        <taxon>Solanaceae</taxon>
        <taxon>Solanoideae</taxon>
        <taxon>Solaneae</taxon>
        <taxon>Solanum</taxon>
        <taxon>Solanum subgen. Lycopersicon</taxon>
    </lineage>
</organism>
<proteinExistence type="predicted"/>